<keyword evidence="2" id="KW-0732">Signal</keyword>
<evidence type="ECO:0000256" key="2">
    <source>
        <dbReference type="SAM" id="SignalP"/>
    </source>
</evidence>
<comment type="caution">
    <text evidence="3">The sequence shown here is derived from an EMBL/GenBank/DDBJ whole genome shotgun (WGS) entry which is preliminary data.</text>
</comment>
<dbReference type="AlphaFoldDB" id="A0A8S2ZDZ9"/>
<feature type="signal peptide" evidence="2">
    <location>
        <begin position="1"/>
        <end position="21"/>
    </location>
</feature>
<name>A0A8S2ZDZ9_9BILA</name>
<evidence type="ECO:0000313" key="4">
    <source>
        <dbReference type="Proteomes" id="UP000676336"/>
    </source>
</evidence>
<reference evidence="3" key="1">
    <citation type="submission" date="2021-02" db="EMBL/GenBank/DDBJ databases">
        <authorList>
            <person name="Nowell W R."/>
        </authorList>
    </citation>
    <scope>NUCLEOTIDE SEQUENCE</scope>
</reference>
<sequence>THRRQRRMKMALTQLMVAILAQNDDDSSTEKVKRQQYNPYPYDQRQRYPQPPPSQYPLTEPTETFVQGTECKGCGPRRDCQCPGKGAMGITGTFIILF</sequence>
<feature type="region of interest" description="Disordered" evidence="1">
    <location>
        <begin position="23"/>
        <end position="60"/>
    </location>
</feature>
<organism evidence="3 4">
    <name type="scientific">Rotaria magnacalcarata</name>
    <dbReference type="NCBI Taxonomy" id="392030"/>
    <lineage>
        <taxon>Eukaryota</taxon>
        <taxon>Metazoa</taxon>
        <taxon>Spiralia</taxon>
        <taxon>Gnathifera</taxon>
        <taxon>Rotifera</taxon>
        <taxon>Eurotatoria</taxon>
        <taxon>Bdelloidea</taxon>
        <taxon>Philodinida</taxon>
        <taxon>Philodinidae</taxon>
        <taxon>Rotaria</taxon>
    </lineage>
</organism>
<dbReference type="Proteomes" id="UP000676336">
    <property type="component" value="Unassembled WGS sequence"/>
</dbReference>
<protein>
    <submittedName>
        <fullName evidence="3">Uncharacterized protein</fullName>
    </submittedName>
</protein>
<gene>
    <name evidence="3" type="ORF">SMN809_LOCUS40034</name>
</gene>
<dbReference type="EMBL" id="CAJOBI010109121">
    <property type="protein sequence ID" value="CAF4624442.1"/>
    <property type="molecule type" value="Genomic_DNA"/>
</dbReference>
<proteinExistence type="predicted"/>
<feature type="chain" id="PRO_5035813340" evidence="2">
    <location>
        <begin position="22"/>
        <end position="98"/>
    </location>
</feature>
<evidence type="ECO:0000256" key="1">
    <source>
        <dbReference type="SAM" id="MobiDB-lite"/>
    </source>
</evidence>
<evidence type="ECO:0000313" key="3">
    <source>
        <dbReference type="EMBL" id="CAF4624442.1"/>
    </source>
</evidence>
<accession>A0A8S2ZDZ9</accession>
<feature type="non-terminal residue" evidence="3">
    <location>
        <position position="1"/>
    </location>
</feature>